<evidence type="ECO:0000256" key="3">
    <source>
        <dbReference type="ARBA" id="ARBA00022692"/>
    </source>
</evidence>
<organism evidence="7 8">
    <name type="scientific">Cocleimonas flava</name>
    <dbReference type="NCBI Taxonomy" id="634765"/>
    <lineage>
        <taxon>Bacteria</taxon>
        <taxon>Pseudomonadati</taxon>
        <taxon>Pseudomonadota</taxon>
        <taxon>Gammaproteobacteria</taxon>
        <taxon>Thiotrichales</taxon>
        <taxon>Thiotrichaceae</taxon>
        <taxon>Cocleimonas</taxon>
    </lineage>
</organism>
<accession>A0A4R1EX19</accession>
<dbReference type="PANTHER" id="PTHR30086">
    <property type="entry name" value="ARGININE EXPORTER PROTEIN ARGO"/>
    <property type="match status" value="1"/>
</dbReference>
<evidence type="ECO:0000256" key="4">
    <source>
        <dbReference type="ARBA" id="ARBA00022989"/>
    </source>
</evidence>
<dbReference type="InterPro" id="IPR001123">
    <property type="entry name" value="LeuE-type"/>
</dbReference>
<proteinExistence type="predicted"/>
<feature type="transmembrane region" description="Helical" evidence="6">
    <location>
        <begin position="6"/>
        <end position="31"/>
    </location>
</feature>
<evidence type="ECO:0000256" key="2">
    <source>
        <dbReference type="ARBA" id="ARBA00022475"/>
    </source>
</evidence>
<feature type="transmembrane region" description="Helical" evidence="6">
    <location>
        <begin position="73"/>
        <end position="94"/>
    </location>
</feature>
<comment type="subcellular location">
    <subcellularLocation>
        <location evidence="1">Cell membrane</location>
        <topology evidence="1">Multi-pass membrane protein</topology>
    </subcellularLocation>
</comment>
<dbReference type="Proteomes" id="UP000294887">
    <property type="component" value="Unassembled WGS sequence"/>
</dbReference>
<evidence type="ECO:0000256" key="6">
    <source>
        <dbReference type="SAM" id="Phobius"/>
    </source>
</evidence>
<dbReference type="AlphaFoldDB" id="A0A4R1EX19"/>
<dbReference type="GO" id="GO:0005886">
    <property type="term" value="C:plasma membrane"/>
    <property type="evidence" value="ECO:0007669"/>
    <property type="project" value="UniProtKB-SubCell"/>
</dbReference>
<evidence type="ECO:0000313" key="8">
    <source>
        <dbReference type="Proteomes" id="UP000294887"/>
    </source>
</evidence>
<dbReference type="OrthoDB" id="581870at2"/>
<keyword evidence="4 6" id="KW-1133">Transmembrane helix</keyword>
<gene>
    <name evidence="7" type="ORF">EV695_2510</name>
</gene>
<dbReference type="Pfam" id="PF01810">
    <property type="entry name" value="LysE"/>
    <property type="match status" value="1"/>
</dbReference>
<protein>
    <submittedName>
        <fullName evidence="7">Threonine/homoserine/homoserine lactone efflux protein</fullName>
    </submittedName>
</protein>
<sequence length="213" mass="23045">MNINDYLFIVPIILANLLGVMSPGPSFIFIAQRTLTTSRKHGLISALGLGTGAAIFAILSCLGLFVILEAAPFLYGALKVLGGLYLLFLAYRIWNSSKGDDSGESGLIDNGRDKDISISASYFLGLMTQLSNPKTAIVIGSIIMAFLPTETPPYTFIIITVLMFLSDWAWYSIVVVALSTKSAQKAYNRFKKSINRVASGLLAFMGAKLAFNL</sequence>
<name>A0A4R1EX19_9GAMM</name>
<keyword evidence="2" id="KW-1003">Cell membrane</keyword>
<evidence type="ECO:0000313" key="7">
    <source>
        <dbReference type="EMBL" id="TCJ84552.1"/>
    </source>
</evidence>
<feature type="transmembrane region" description="Helical" evidence="6">
    <location>
        <begin position="153"/>
        <end position="173"/>
    </location>
</feature>
<comment type="caution">
    <text evidence="7">The sequence shown here is derived from an EMBL/GenBank/DDBJ whole genome shotgun (WGS) entry which is preliminary data.</text>
</comment>
<evidence type="ECO:0000256" key="1">
    <source>
        <dbReference type="ARBA" id="ARBA00004651"/>
    </source>
</evidence>
<dbReference type="PANTHER" id="PTHR30086:SF19">
    <property type="entry name" value="THREONINE EFFLUX PROTEIN"/>
    <property type="match status" value="1"/>
</dbReference>
<evidence type="ECO:0000256" key="5">
    <source>
        <dbReference type="ARBA" id="ARBA00023136"/>
    </source>
</evidence>
<keyword evidence="3 6" id="KW-0812">Transmembrane</keyword>
<keyword evidence="5 6" id="KW-0472">Membrane</keyword>
<dbReference type="GO" id="GO:0015171">
    <property type="term" value="F:amino acid transmembrane transporter activity"/>
    <property type="evidence" value="ECO:0007669"/>
    <property type="project" value="TreeGrafter"/>
</dbReference>
<keyword evidence="8" id="KW-1185">Reference proteome</keyword>
<dbReference type="RefSeq" id="WP_131906301.1">
    <property type="nucleotide sequence ID" value="NZ_BAAAFU010000006.1"/>
</dbReference>
<reference evidence="7 8" key="1">
    <citation type="submission" date="2019-03" db="EMBL/GenBank/DDBJ databases">
        <title>Genomic Encyclopedia of Type Strains, Phase IV (KMG-IV): sequencing the most valuable type-strain genomes for metagenomic binning, comparative biology and taxonomic classification.</title>
        <authorList>
            <person name="Goeker M."/>
        </authorList>
    </citation>
    <scope>NUCLEOTIDE SEQUENCE [LARGE SCALE GENOMIC DNA]</scope>
    <source>
        <strain evidence="7 8">DSM 24830</strain>
    </source>
</reference>
<dbReference type="EMBL" id="SMFQ01000004">
    <property type="protein sequence ID" value="TCJ84552.1"/>
    <property type="molecule type" value="Genomic_DNA"/>
</dbReference>
<feature type="transmembrane region" description="Helical" evidence="6">
    <location>
        <begin position="43"/>
        <end position="67"/>
    </location>
</feature>